<keyword evidence="1" id="KW-0732">Signal</keyword>
<organism evidence="2 3">
    <name type="scientific">Actinocrispum wychmicini</name>
    <dbReference type="NCBI Taxonomy" id="1213861"/>
    <lineage>
        <taxon>Bacteria</taxon>
        <taxon>Bacillati</taxon>
        <taxon>Actinomycetota</taxon>
        <taxon>Actinomycetes</taxon>
        <taxon>Pseudonocardiales</taxon>
        <taxon>Pseudonocardiaceae</taxon>
        <taxon>Actinocrispum</taxon>
    </lineage>
</organism>
<evidence type="ECO:0000256" key="1">
    <source>
        <dbReference type="SAM" id="SignalP"/>
    </source>
</evidence>
<reference evidence="2 3" key="1">
    <citation type="submission" date="2019-03" db="EMBL/GenBank/DDBJ databases">
        <title>Genomic Encyclopedia of Type Strains, Phase IV (KMG-IV): sequencing the most valuable type-strain genomes for metagenomic binning, comparative biology and taxonomic classification.</title>
        <authorList>
            <person name="Goeker M."/>
        </authorList>
    </citation>
    <scope>NUCLEOTIDE SEQUENCE [LARGE SCALE GENOMIC DNA]</scope>
    <source>
        <strain evidence="2 3">DSM 45934</strain>
    </source>
</reference>
<dbReference type="OrthoDB" id="3681924at2"/>
<gene>
    <name evidence="2" type="ORF">EV192_12164</name>
</gene>
<evidence type="ECO:0000313" key="3">
    <source>
        <dbReference type="Proteomes" id="UP000295680"/>
    </source>
</evidence>
<feature type="signal peptide" evidence="1">
    <location>
        <begin position="1"/>
        <end position="27"/>
    </location>
</feature>
<accession>A0A4V2S3R2</accession>
<evidence type="ECO:0000313" key="2">
    <source>
        <dbReference type="EMBL" id="TCO45300.1"/>
    </source>
</evidence>
<dbReference type="RefSeq" id="WP_132126187.1">
    <property type="nucleotide sequence ID" value="NZ_SLWS01000021.1"/>
</dbReference>
<comment type="caution">
    <text evidence="2">The sequence shown here is derived from an EMBL/GenBank/DDBJ whole genome shotgun (WGS) entry which is preliminary data.</text>
</comment>
<sequence>MSRLRKLTVSLVLGATIIASTATPAMAAPQTDRTAGARPAATQTIAVDPMTIAEAAKAAYDLYKMFAGGGLTLEDATHRILAAIQQARDAIIHHIDAVAAANVQACARSAVVDFPNFQILTPDNKQTFALNATSCVILGDTLLNTLVDKGAIDQLGFALNAVGPIALITRSWVHFTNAGIPPILTHSNQVVYNQIKPVCGSFREPGNPTSPVWACTAYNGDYSDMPLRLPHDTVIDEAAYRTSWLVAKAVLPVLPLLS</sequence>
<dbReference type="EMBL" id="SLWS01000021">
    <property type="protein sequence ID" value="TCO45300.1"/>
    <property type="molecule type" value="Genomic_DNA"/>
</dbReference>
<keyword evidence="3" id="KW-1185">Reference proteome</keyword>
<feature type="chain" id="PRO_5020553433" evidence="1">
    <location>
        <begin position="28"/>
        <end position="258"/>
    </location>
</feature>
<dbReference type="Proteomes" id="UP000295680">
    <property type="component" value="Unassembled WGS sequence"/>
</dbReference>
<dbReference type="AlphaFoldDB" id="A0A4V2S3R2"/>
<proteinExistence type="predicted"/>
<protein>
    <submittedName>
        <fullName evidence="2">Uncharacterized protein</fullName>
    </submittedName>
</protein>
<name>A0A4V2S3R2_9PSEU</name>